<accession>A0A0D9XUK7</accession>
<dbReference type="PANTHER" id="PTHR34964:SF12">
    <property type="entry name" value="OS12G0182000 PROTEIN"/>
    <property type="match status" value="1"/>
</dbReference>
<proteinExistence type="predicted"/>
<keyword evidence="1" id="KW-0472">Membrane</keyword>
<organism evidence="2 3">
    <name type="scientific">Leersia perrieri</name>
    <dbReference type="NCBI Taxonomy" id="77586"/>
    <lineage>
        <taxon>Eukaryota</taxon>
        <taxon>Viridiplantae</taxon>
        <taxon>Streptophyta</taxon>
        <taxon>Embryophyta</taxon>
        <taxon>Tracheophyta</taxon>
        <taxon>Spermatophyta</taxon>
        <taxon>Magnoliopsida</taxon>
        <taxon>Liliopsida</taxon>
        <taxon>Poales</taxon>
        <taxon>Poaceae</taxon>
        <taxon>BOP clade</taxon>
        <taxon>Oryzoideae</taxon>
        <taxon>Oryzeae</taxon>
        <taxon>Oryzinae</taxon>
        <taxon>Leersia</taxon>
    </lineage>
</organism>
<dbReference type="Gramene" id="LPERR11G17320.1">
    <property type="protein sequence ID" value="LPERR11G17320.1"/>
    <property type="gene ID" value="LPERR11G17320"/>
</dbReference>
<dbReference type="PANTHER" id="PTHR34964">
    <property type="entry name" value="MEMBRANE LIPOPROTEIN-RELATED"/>
    <property type="match status" value="1"/>
</dbReference>
<dbReference type="Proteomes" id="UP000032180">
    <property type="component" value="Chromosome 11"/>
</dbReference>
<dbReference type="HOGENOM" id="CLU_2018488_0_0_1"/>
<evidence type="ECO:0000256" key="1">
    <source>
        <dbReference type="SAM" id="Phobius"/>
    </source>
</evidence>
<reference evidence="2" key="3">
    <citation type="submission" date="2015-04" db="UniProtKB">
        <authorList>
            <consortium name="EnsemblPlants"/>
        </authorList>
    </citation>
    <scope>IDENTIFICATION</scope>
</reference>
<protein>
    <submittedName>
        <fullName evidence="2">Uncharacterized protein</fullName>
    </submittedName>
</protein>
<reference evidence="3" key="2">
    <citation type="submission" date="2013-12" db="EMBL/GenBank/DDBJ databases">
        <authorList>
            <person name="Yu Y."/>
            <person name="Lee S."/>
            <person name="de Baynast K."/>
            <person name="Wissotski M."/>
            <person name="Liu L."/>
            <person name="Talag J."/>
            <person name="Goicoechea J."/>
            <person name="Angelova A."/>
            <person name="Jetty R."/>
            <person name="Kudrna D."/>
            <person name="Golser W."/>
            <person name="Rivera L."/>
            <person name="Zhang J."/>
            <person name="Wing R."/>
        </authorList>
    </citation>
    <scope>NUCLEOTIDE SEQUENCE</scope>
</reference>
<dbReference type="EnsemblPlants" id="LPERR11G17320.1">
    <property type="protein sequence ID" value="LPERR11G17320.1"/>
    <property type="gene ID" value="LPERR11G17320"/>
</dbReference>
<sequence length="123" mass="12737">MGQQQQQQRLAGSACVWVVAAVILAAVLAGGGCLVLYLALPGAEAPHWLSITDLALVAFPWAFWPAPTAAPPPPLPLATAGERGARGAAAVVDEAGDHGAAAEHQHESQERGRFLESHIQAFS</sequence>
<name>A0A0D9XUK7_9ORYZ</name>
<dbReference type="AlphaFoldDB" id="A0A0D9XUK7"/>
<evidence type="ECO:0000313" key="3">
    <source>
        <dbReference type="Proteomes" id="UP000032180"/>
    </source>
</evidence>
<reference evidence="2 3" key="1">
    <citation type="submission" date="2012-08" db="EMBL/GenBank/DDBJ databases">
        <title>Oryza genome evolution.</title>
        <authorList>
            <person name="Wing R.A."/>
        </authorList>
    </citation>
    <scope>NUCLEOTIDE SEQUENCE</scope>
</reference>
<keyword evidence="1" id="KW-0812">Transmembrane</keyword>
<evidence type="ECO:0000313" key="2">
    <source>
        <dbReference type="EnsemblPlants" id="LPERR11G17320.1"/>
    </source>
</evidence>
<keyword evidence="1" id="KW-1133">Transmembrane helix</keyword>
<feature type="transmembrane region" description="Helical" evidence="1">
    <location>
        <begin position="12"/>
        <end position="39"/>
    </location>
</feature>
<keyword evidence="3" id="KW-1185">Reference proteome</keyword>